<dbReference type="Pfam" id="PF13585">
    <property type="entry name" value="CHU_C"/>
    <property type="match status" value="1"/>
</dbReference>
<comment type="caution">
    <text evidence="1">The sequence shown here is derived from an EMBL/GenBank/DDBJ whole genome shotgun (WGS) entry which is preliminary data.</text>
</comment>
<dbReference type="NCBIfam" id="TIGR04131">
    <property type="entry name" value="Bac_Flav_CTERM"/>
    <property type="match status" value="1"/>
</dbReference>
<accession>H1HJG3</accession>
<evidence type="ECO:0000313" key="2">
    <source>
        <dbReference type="Proteomes" id="UP000003167"/>
    </source>
</evidence>
<gene>
    <name evidence="1" type="ORF">HMPREF9944_00307</name>
</gene>
<dbReference type="STRING" id="999422.HMPREF9944_00307"/>
<dbReference type="InterPro" id="IPR035986">
    <property type="entry name" value="PKD_dom_sf"/>
</dbReference>
<dbReference type="HOGENOM" id="CLU_079879_0_0_10"/>
<dbReference type="EMBL" id="AGEK01000014">
    <property type="protein sequence ID" value="EHO73733.1"/>
    <property type="molecule type" value="Genomic_DNA"/>
</dbReference>
<protein>
    <recommendedName>
        <fullName evidence="3">Gliding motility-associated C-terminal domain-containing protein</fullName>
    </recommendedName>
</protein>
<evidence type="ECO:0008006" key="3">
    <source>
        <dbReference type="Google" id="ProtNLM"/>
    </source>
</evidence>
<dbReference type="SUPFAM" id="SSF49299">
    <property type="entry name" value="PKD domain"/>
    <property type="match status" value="1"/>
</dbReference>
<proteinExistence type="predicted"/>
<dbReference type="AlphaFoldDB" id="H1HJG3"/>
<organism evidence="1 2">
    <name type="scientific">Segatella maculosa OT 289</name>
    <dbReference type="NCBI Taxonomy" id="999422"/>
    <lineage>
        <taxon>Bacteria</taxon>
        <taxon>Pseudomonadati</taxon>
        <taxon>Bacteroidota</taxon>
        <taxon>Bacteroidia</taxon>
        <taxon>Bacteroidales</taxon>
        <taxon>Prevotellaceae</taxon>
        <taxon>Segatella</taxon>
    </lineage>
</organism>
<dbReference type="Proteomes" id="UP000003167">
    <property type="component" value="Unassembled WGS sequence"/>
</dbReference>
<evidence type="ECO:0000313" key="1">
    <source>
        <dbReference type="EMBL" id="EHO73733.1"/>
    </source>
</evidence>
<reference evidence="1 2" key="1">
    <citation type="submission" date="2011-12" db="EMBL/GenBank/DDBJ databases">
        <title>The Genome Sequence of Prevotella maculosa OT 289.</title>
        <authorList>
            <consortium name="The Broad Institute Genome Sequencing Platform"/>
            <person name="Earl A."/>
            <person name="Ward D."/>
            <person name="Feldgarden M."/>
            <person name="Gevers D."/>
            <person name="Izard J."/>
            <person name="Blanton J.M."/>
            <person name="Mathney J."/>
            <person name="Tanner A.C."/>
            <person name="Dewhirst F.E."/>
            <person name="Young S.K."/>
            <person name="Zeng Q."/>
            <person name="Gargeya S."/>
            <person name="Fitzgerald M."/>
            <person name="Haas B."/>
            <person name="Abouelleil A."/>
            <person name="Alvarado L."/>
            <person name="Arachchi H.M."/>
            <person name="Berlin A."/>
            <person name="Chapman S.B."/>
            <person name="Gearin G."/>
            <person name="Goldberg J."/>
            <person name="Griggs A."/>
            <person name="Gujja S."/>
            <person name="Hansen M."/>
            <person name="Heiman D."/>
            <person name="Howarth C."/>
            <person name="Larimer J."/>
            <person name="Lui A."/>
            <person name="MacDonald P.J.P."/>
            <person name="McCowen C."/>
            <person name="Montmayeur A."/>
            <person name="Murphy C."/>
            <person name="Neiman D."/>
            <person name="Pearson M."/>
            <person name="Priest M."/>
            <person name="Roberts A."/>
            <person name="Saif S."/>
            <person name="Shea T."/>
            <person name="Sisk P."/>
            <person name="Stolte C."/>
            <person name="Sykes S."/>
            <person name="Wortman J."/>
            <person name="Nusbaum C."/>
            <person name="Birren B."/>
        </authorList>
    </citation>
    <scope>NUCLEOTIDE SEQUENCE [LARGE SCALE GENOMIC DNA]</scope>
    <source>
        <strain evidence="1 2">OT 289</strain>
    </source>
</reference>
<name>H1HJG3_9BACT</name>
<dbReference type="InterPro" id="IPR026341">
    <property type="entry name" value="T9SS_type_B"/>
</dbReference>
<sequence length="303" mass="34178">MSLHHIRCVFFLVTLHNYSDKEMKVKILILLFLQVLGCSFVLADTTPNASPTAVFKDAAGNEHQDSFEGSAPVTASFKANPQDIVGWTAYYEWRFFHGNEVKPYLQRYEEDTQYTFDRSGNHRVILRATFISGNDTIIHEYSPITVSLFESRLELPNAFSPNGDGINDVYKVKSSSRSIIEFHAKIYNRWGQKLYEWDSIDGGWDGKFHGKDVAQGVYYVVVEALGADGKRYSIKRDINLLRNHTVAAGYGRAAVENRAEVGSGHDEYAVALPSTIGETYHLPIGKVQSRHVGTVFPPWRDCC</sequence>
<dbReference type="PATRIC" id="fig|999422.3.peg.298"/>
<keyword evidence="2" id="KW-1185">Reference proteome</keyword>